<dbReference type="SUPFAM" id="SSF55031">
    <property type="entry name" value="Bacterial exopeptidase dimerisation domain"/>
    <property type="match status" value="1"/>
</dbReference>
<organism evidence="4 5">
    <name type="scientific">Chryseolinea lacunae</name>
    <dbReference type="NCBI Taxonomy" id="2801331"/>
    <lineage>
        <taxon>Bacteria</taxon>
        <taxon>Pseudomonadati</taxon>
        <taxon>Bacteroidota</taxon>
        <taxon>Cytophagia</taxon>
        <taxon>Cytophagales</taxon>
        <taxon>Fulvivirgaceae</taxon>
        <taxon>Chryseolinea</taxon>
    </lineage>
</organism>
<keyword evidence="1" id="KW-0378">Hydrolase</keyword>
<dbReference type="Gene3D" id="3.30.70.360">
    <property type="match status" value="1"/>
</dbReference>
<proteinExistence type="predicted"/>
<dbReference type="EMBL" id="JAERRB010000001">
    <property type="protein sequence ID" value="MBL0739716.1"/>
    <property type="molecule type" value="Genomic_DNA"/>
</dbReference>
<dbReference type="SUPFAM" id="SSF53187">
    <property type="entry name" value="Zn-dependent exopeptidases"/>
    <property type="match status" value="1"/>
</dbReference>
<name>A0ABS1KN76_9BACT</name>
<evidence type="ECO:0000313" key="5">
    <source>
        <dbReference type="Proteomes" id="UP000613030"/>
    </source>
</evidence>
<accession>A0ABS1KN76</accession>
<keyword evidence="2" id="KW-0732">Signal</keyword>
<dbReference type="Gene3D" id="3.40.630.10">
    <property type="entry name" value="Zn peptidases"/>
    <property type="match status" value="1"/>
</dbReference>
<dbReference type="Proteomes" id="UP000613030">
    <property type="component" value="Unassembled WGS sequence"/>
</dbReference>
<dbReference type="PANTHER" id="PTHR11014:SF63">
    <property type="entry name" value="METALLOPEPTIDASE, PUTATIVE (AFU_ORTHOLOGUE AFUA_6G09600)-RELATED"/>
    <property type="match status" value="1"/>
</dbReference>
<evidence type="ECO:0000256" key="2">
    <source>
        <dbReference type="SAM" id="SignalP"/>
    </source>
</evidence>
<comment type="caution">
    <text evidence="4">The sequence shown here is derived from an EMBL/GenBank/DDBJ whole genome shotgun (WGS) entry which is preliminary data.</text>
</comment>
<dbReference type="Pfam" id="PF07687">
    <property type="entry name" value="M20_dimer"/>
    <property type="match status" value="1"/>
</dbReference>
<gene>
    <name evidence="4" type="ORF">JI741_00740</name>
</gene>
<dbReference type="InterPro" id="IPR002933">
    <property type="entry name" value="Peptidase_M20"/>
</dbReference>
<dbReference type="InterPro" id="IPR036264">
    <property type="entry name" value="Bact_exopeptidase_dim_dom"/>
</dbReference>
<dbReference type="PANTHER" id="PTHR11014">
    <property type="entry name" value="PEPTIDASE M20 FAMILY MEMBER"/>
    <property type="match status" value="1"/>
</dbReference>
<evidence type="ECO:0000256" key="1">
    <source>
        <dbReference type="ARBA" id="ARBA00022801"/>
    </source>
</evidence>
<protein>
    <submittedName>
        <fullName evidence="4">Amidohydrolase</fullName>
    </submittedName>
</protein>
<dbReference type="PIRSF" id="PIRSF005962">
    <property type="entry name" value="Pept_M20D_amidohydro"/>
    <property type="match status" value="1"/>
</dbReference>
<feature type="domain" description="Peptidase M20 dimerisation" evidence="3">
    <location>
        <begin position="221"/>
        <end position="315"/>
    </location>
</feature>
<reference evidence="4 5" key="1">
    <citation type="submission" date="2021-01" db="EMBL/GenBank/DDBJ databases">
        <title>Chryseolinea sp. Jin1 Genome sequencing and assembly.</title>
        <authorList>
            <person name="Kim I."/>
        </authorList>
    </citation>
    <scope>NUCLEOTIDE SEQUENCE [LARGE SCALE GENOMIC DNA]</scope>
    <source>
        <strain evidence="4 5">Jin1</strain>
    </source>
</reference>
<evidence type="ECO:0000259" key="3">
    <source>
        <dbReference type="Pfam" id="PF07687"/>
    </source>
</evidence>
<feature type="signal peptide" evidence="2">
    <location>
        <begin position="1"/>
        <end position="20"/>
    </location>
</feature>
<keyword evidence="5" id="KW-1185">Reference proteome</keyword>
<dbReference type="RefSeq" id="WP_202006689.1">
    <property type="nucleotide sequence ID" value="NZ_JAERRB010000001.1"/>
</dbReference>
<dbReference type="InterPro" id="IPR011650">
    <property type="entry name" value="Peptidase_M20_dimer"/>
</dbReference>
<dbReference type="Pfam" id="PF01546">
    <property type="entry name" value="Peptidase_M20"/>
    <property type="match status" value="1"/>
</dbReference>
<sequence length="441" mass="47553">MIKLQSLFAVQFLIVSLAAAQSPAFKQVQETVTKEYPSLEKLYLHLHENPELSLHEEKTAARMAAELKQLGFEVTEKIGGFGLAGVFRNGTGPTVLIRTDMDALPLEEKTGLPYASKARGTNAVGADVGVMHACGHDVHMTVFVGTARALVNAKKFWKGTLVMVGQPAEELGFGAEYMFRDGLYDKIPYPDVALALHNHAAMAAGTLGYNPGNFMASVDMMNITVHGKGGHGAAPHLTVDPVVLSAEMVLAFQTIVSREINPLEPAVVTVGSIHGGTVHNIIPDDVKLQLTLRSYSPQVRQQIIASIENKARHLALQAGVPEDRLPEISINDPKTPATINDRDLTNKLVPVFQQVLGNDNVKEMPPSMVGEDFSRFGMQSKKVPICMFWLGTVDPAKVKDAEKSGQPLPSLHSSGFAPLPEPAIKTGIRTMSAAALTLFAK</sequence>
<feature type="chain" id="PRO_5047250342" evidence="2">
    <location>
        <begin position="21"/>
        <end position="441"/>
    </location>
</feature>
<evidence type="ECO:0000313" key="4">
    <source>
        <dbReference type="EMBL" id="MBL0739716.1"/>
    </source>
</evidence>
<dbReference type="NCBIfam" id="TIGR01891">
    <property type="entry name" value="amidohydrolases"/>
    <property type="match status" value="1"/>
</dbReference>
<dbReference type="InterPro" id="IPR017439">
    <property type="entry name" value="Amidohydrolase"/>
</dbReference>